<comment type="caution">
    <text evidence="1">The sequence shown here is derived from an EMBL/GenBank/DDBJ whole genome shotgun (WGS) entry which is preliminary data.</text>
</comment>
<protein>
    <submittedName>
        <fullName evidence="1">Uncharacterized protein</fullName>
    </submittedName>
</protein>
<accession>A0A420JC62</accession>
<proteinExistence type="predicted"/>
<feature type="non-terminal residue" evidence="1">
    <location>
        <position position="1"/>
    </location>
</feature>
<reference evidence="1 2" key="1">
    <citation type="journal article" date="2018" name="BMC Genomics">
        <title>Comparative genome analyses reveal sequence features reflecting distinct modes of host-adaptation between dicot and monocot powdery mildew.</title>
        <authorList>
            <person name="Wu Y."/>
            <person name="Ma X."/>
            <person name="Pan Z."/>
            <person name="Kale S.D."/>
            <person name="Song Y."/>
            <person name="King H."/>
            <person name="Zhang Q."/>
            <person name="Presley C."/>
            <person name="Deng X."/>
            <person name="Wei C.I."/>
            <person name="Xiao S."/>
        </authorList>
    </citation>
    <scope>NUCLEOTIDE SEQUENCE [LARGE SCALE GENOMIC DNA]</scope>
    <source>
        <strain evidence="1">UMSG1</strain>
    </source>
</reference>
<sequence length="217" mass="25082">YVVGVYALRYDNEQVTCSRNAFRQLAPVPTNSLLHTKVVITGFQCGQDEIKNELLLSKLTFTARLRNRGSDNYEPFPEPIPGLEGPNFMWLLDDKEDSTSREEREARNSIYLITDKYGSFVQVSFMLLNGKHARCNVKTIPNTKFLTLRTNNPLEIRMGYICDVFFDDHLLLQYAIVARKNDQALLFYPKFEFMDPKIGNVFLYPIFPSGYNNERGL</sequence>
<name>A0A420JC62_9PEZI</name>
<dbReference type="EMBL" id="MCBS01008714">
    <property type="protein sequence ID" value="RKF85282.1"/>
    <property type="molecule type" value="Genomic_DNA"/>
</dbReference>
<dbReference type="Proteomes" id="UP000285326">
    <property type="component" value="Unassembled WGS sequence"/>
</dbReference>
<evidence type="ECO:0000313" key="1">
    <source>
        <dbReference type="EMBL" id="RKF85282.1"/>
    </source>
</evidence>
<evidence type="ECO:0000313" key="2">
    <source>
        <dbReference type="Proteomes" id="UP000285326"/>
    </source>
</evidence>
<dbReference type="AlphaFoldDB" id="A0A420JC62"/>
<organism evidence="1 2">
    <name type="scientific">Golovinomyces cichoracearum</name>
    <dbReference type="NCBI Taxonomy" id="62708"/>
    <lineage>
        <taxon>Eukaryota</taxon>
        <taxon>Fungi</taxon>
        <taxon>Dikarya</taxon>
        <taxon>Ascomycota</taxon>
        <taxon>Pezizomycotina</taxon>
        <taxon>Leotiomycetes</taxon>
        <taxon>Erysiphales</taxon>
        <taxon>Erysiphaceae</taxon>
        <taxon>Golovinomyces</taxon>
    </lineage>
</organism>
<gene>
    <name evidence="1" type="ORF">GcM1_087006</name>
</gene>